<keyword evidence="2" id="KW-0560">Oxidoreductase</keyword>
<dbReference type="Proteomes" id="UP000295560">
    <property type="component" value="Unassembled WGS sequence"/>
</dbReference>
<dbReference type="PANTHER" id="PTHR36440">
    <property type="entry name" value="PUTATIVE (AFU_ORTHOLOGUE AFUA_8G07350)-RELATED"/>
    <property type="match status" value="1"/>
</dbReference>
<dbReference type="OrthoDB" id="9791637at2"/>
<gene>
    <name evidence="2" type="ORF">EV378_6636</name>
</gene>
<dbReference type="InterPro" id="IPR013096">
    <property type="entry name" value="Cupin_2"/>
</dbReference>
<feature type="domain" description="Cupin type-2" evidence="1">
    <location>
        <begin position="39"/>
        <end position="105"/>
    </location>
</feature>
<proteinExistence type="predicted"/>
<accession>A0A4R1HKZ8</accession>
<dbReference type="InterPro" id="IPR053146">
    <property type="entry name" value="QDO-like"/>
</dbReference>
<dbReference type="Pfam" id="PF07883">
    <property type="entry name" value="Cupin_2"/>
    <property type="match status" value="1"/>
</dbReference>
<evidence type="ECO:0000313" key="3">
    <source>
        <dbReference type="Proteomes" id="UP000295560"/>
    </source>
</evidence>
<reference evidence="2 3" key="1">
    <citation type="submission" date="2019-03" db="EMBL/GenBank/DDBJ databases">
        <title>Sequencing the genomes of 1000 actinobacteria strains.</title>
        <authorList>
            <person name="Klenk H.-P."/>
        </authorList>
    </citation>
    <scope>NUCLEOTIDE SEQUENCE [LARGE SCALE GENOMIC DNA]</scope>
    <source>
        <strain evidence="2 3">DSM 44969</strain>
    </source>
</reference>
<dbReference type="Gene3D" id="2.60.120.10">
    <property type="entry name" value="Jelly Rolls"/>
    <property type="match status" value="1"/>
</dbReference>
<dbReference type="PANTHER" id="PTHR36440:SF1">
    <property type="entry name" value="PUTATIVE (AFU_ORTHOLOGUE AFUA_8G07350)-RELATED"/>
    <property type="match status" value="1"/>
</dbReference>
<dbReference type="InterPro" id="IPR014710">
    <property type="entry name" value="RmlC-like_jellyroll"/>
</dbReference>
<organism evidence="2 3">
    <name type="scientific">Pseudonocardia endophytica</name>
    <dbReference type="NCBI Taxonomy" id="401976"/>
    <lineage>
        <taxon>Bacteria</taxon>
        <taxon>Bacillati</taxon>
        <taxon>Actinomycetota</taxon>
        <taxon>Actinomycetes</taxon>
        <taxon>Pseudonocardiales</taxon>
        <taxon>Pseudonocardiaceae</taxon>
        <taxon>Pseudonocardia</taxon>
    </lineage>
</organism>
<dbReference type="SUPFAM" id="SSF51182">
    <property type="entry name" value="RmlC-like cupins"/>
    <property type="match status" value="1"/>
</dbReference>
<keyword evidence="3" id="KW-1185">Reference proteome</keyword>
<name>A0A4R1HKZ8_PSEEN</name>
<sequence length="148" mass="15038">MDTTVITNATADAFAMPNTRAVPVATGADTGDGWEALELTLQPGAASPPHTLSADKVFYLADGVLEVEVDGATHTLGAGDVARIPAGIVHRYRNASDASARLLVLVTGATQVSFLRGMGRLGQAGQPEPGAVAEHAAAHGVRIMTPAG</sequence>
<evidence type="ECO:0000313" key="2">
    <source>
        <dbReference type="EMBL" id="TCK22628.1"/>
    </source>
</evidence>
<dbReference type="AlphaFoldDB" id="A0A4R1HKZ8"/>
<dbReference type="EMBL" id="SMFZ01000002">
    <property type="protein sequence ID" value="TCK22628.1"/>
    <property type="molecule type" value="Genomic_DNA"/>
</dbReference>
<evidence type="ECO:0000259" key="1">
    <source>
        <dbReference type="Pfam" id="PF07883"/>
    </source>
</evidence>
<dbReference type="GO" id="GO:0051213">
    <property type="term" value="F:dioxygenase activity"/>
    <property type="evidence" value="ECO:0007669"/>
    <property type="project" value="UniProtKB-KW"/>
</dbReference>
<dbReference type="InterPro" id="IPR011051">
    <property type="entry name" value="RmlC_Cupin_sf"/>
</dbReference>
<keyword evidence="2" id="KW-0223">Dioxygenase</keyword>
<comment type="caution">
    <text evidence="2">The sequence shown here is derived from an EMBL/GenBank/DDBJ whole genome shotgun (WGS) entry which is preliminary data.</text>
</comment>
<protein>
    <submittedName>
        <fullName evidence="2">Quercetin dioxygenase-like cupin family protein</fullName>
    </submittedName>
</protein>
<dbReference type="RefSeq" id="WP_132431620.1">
    <property type="nucleotide sequence ID" value="NZ_SMFZ01000002.1"/>
</dbReference>